<comment type="caution">
    <text evidence="1">The sequence shown here is derived from an EMBL/GenBank/DDBJ whole genome shotgun (WGS) entry which is preliminary data.</text>
</comment>
<dbReference type="AlphaFoldDB" id="W1N3U3"/>
<evidence type="ECO:0000313" key="1">
    <source>
        <dbReference type="EMBL" id="ERL49806.1"/>
    </source>
</evidence>
<accession>W1N3U3</accession>
<protein>
    <submittedName>
        <fullName evidence="1">Uncharacterized protein</fullName>
    </submittedName>
</protein>
<sequence length="30" mass="3547">MQLVIDQSVLIFAYLFPLEPRLQVRSQGRE</sequence>
<keyword evidence="2" id="KW-1185">Reference proteome</keyword>
<organism evidence="1 2">
    <name type="scientific">Halomonas huangheensis</name>
    <dbReference type="NCBI Taxonomy" id="1178482"/>
    <lineage>
        <taxon>Bacteria</taxon>
        <taxon>Pseudomonadati</taxon>
        <taxon>Pseudomonadota</taxon>
        <taxon>Gammaproteobacteria</taxon>
        <taxon>Oceanospirillales</taxon>
        <taxon>Halomonadaceae</taxon>
        <taxon>Halomonas</taxon>
    </lineage>
</organism>
<dbReference type="Proteomes" id="UP000019113">
    <property type="component" value="Unassembled WGS sequence"/>
</dbReference>
<name>W1N3U3_9GAMM</name>
<dbReference type="EMBL" id="AVBC01000039">
    <property type="protein sequence ID" value="ERL49806.1"/>
    <property type="molecule type" value="Genomic_DNA"/>
</dbReference>
<gene>
    <name evidence="1" type="ORF">BJB45_01415</name>
</gene>
<evidence type="ECO:0000313" key="2">
    <source>
        <dbReference type="Proteomes" id="UP000019113"/>
    </source>
</evidence>
<reference evidence="1 2" key="1">
    <citation type="submission" date="2013-08" db="EMBL/GenBank/DDBJ databases">
        <title>draft genome of Halomonas huanghegensis, strain BJGMM-B45T.</title>
        <authorList>
            <person name="Miao C."/>
            <person name="Wan Y."/>
            <person name="Jin W."/>
        </authorList>
    </citation>
    <scope>NUCLEOTIDE SEQUENCE [LARGE SCALE GENOMIC DNA]</scope>
    <source>
        <strain evidence="1 2">BJGMM-B45</strain>
    </source>
</reference>
<proteinExistence type="predicted"/>